<sequence length="254" mass="28958">MISESLAAQPFRVFNNIGPIIIGIMGQGNVGKGCKDICEVLGATEIFTSDLNDISLLDRSKIYYVVLSRKHFLQKDDKEEFSHQDFIENPDDYKVVFHQKYLPKLSVFMNCINWDKRYPRLLTAEQMNSVLESPENRLMVIGDNSCLPHGSIEFLHKAKYCDNPFYYYDLKDGMVESHRDASENSVVYVAVENAPAELPKDASQMFEDSLVKYLDWLASAEDVATTSMPDELSRANIILKGELTEQYHHLGDKV</sequence>
<reference evidence="3" key="1">
    <citation type="submission" date="2021-01" db="EMBL/GenBank/DDBJ databases">
        <authorList>
            <person name="Corre E."/>
            <person name="Pelletier E."/>
            <person name="Niang G."/>
            <person name="Scheremetjew M."/>
            <person name="Finn R."/>
            <person name="Kale V."/>
            <person name="Holt S."/>
            <person name="Cochrane G."/>
            <person name="Meng A."/>
            <person name="Brown T."/>
            <person name="Cohen L."/>
        </authorList>
    </citation>
    <scope>NUCLEOTIDE SEQUENCE</scope>
    <source>
        <strain evidence="3">FSP1.4</strain>
    </source>
</reference>
<evidence type="ECO:0000313" key="3">
    <source>
        <dbReference type="EMBL" id="CAE0357198.1"/>
    </source>
</evidence>
<dbReference type="Pfam" id="PF01262">
    <property type="entry name" value="AlaDh_PNT_C"/>
    <property type="match status" value="1"/>
</dbReference>
<dbReference type="InterPro" id="IPR007698">
    <property type="entry name" value="AlaDH/PNT_NAD(H)-bd"/>
</dbReference>
<name>A0A7S3NEX6_9SPIT</name>
<dbReference type="GO" id="GO:0016491">
    <property type="term" value="F:oxidoreductase activity"/>
    <property type="evidence" value="ECO:0007669"/>
    <property type="project" value="UniProtKB-KW"/>
</dbReference>
<evidence type="ECO:0000256" key="1">
    <source>
        <dbReference type="ARBA" id="ARBA00023002"/>
    </source>
</evidence>
<protein>
    <recommendedName>
        <fullName evidence="2">Alanine dehydrogenase/pyridine nucleotide transhydrogenase NAD(H)-binding domain-containing protein</fullName>
    </recommendedName>
</protein>
<dbReference type="EMBL" id="HBII01038039">
    <property type="protein sequence ID" value="CAE0357198.1"/>
    <property type="molecule type" value="Transcribed_RNA"/>
</dbReference>
<proteinExistence type="predicted"/>
<dbReference type="PANTHER" id="PTHR11133:SF22">
    <property type="entry name" value="ALPHA-AMINOADIPIC SEMIALDEHYDE SYNTHASE, MITOCHONDRIAL"/>
    <property type="match status" value="1"/>
</dbReference>
<dbReference type="AlphaFoldDB" id="A0A7S3NEX6"/>
<gene>
    <name evidence="3" type="ORF">EHAR0213_LOCUS16117</name>
</gene>
<dbReference type="InterPro" id="IPR051168">
    <property type="entry name" value="AASS"/>
</dbReference>
<dbReference type="Gene3D" id="3.40.50.720">
    <property type="entry name" value="NAD(P)-binding Rossmann-like Domain"/>
    <property type="match status" value="1"/>
</dbReference>
<keyword evidence="1" id="KW-0560">Oxidoreductase</keyword>
<evidence type="ECO:0000259" key="2">
    <source>
        <dbReference type="Pfam" id="PF01262"/>
    </source>
</evidence>
<feature type="domain" description="Alanine dehydrogenase/pyridine nucleotide transhydrogenase NAD(H)-binding" evidence="2">
    <location>
        <begin position="182"/>
        <end position="245"/>
    </location>
</feature>
<dbReference type="PANTHER" id="PTHR11133">
    <property type="entry name" value="SACCHAROPINE DEHYDROGENASE"/>
    <property type="match status" value="1"/>
</dbReference>
<organism evidence="3">
    <name type="scientific">Euplotes harpa</name>
    <dbReference type="NCBI Taxonomy" id="151035"/>
    <lineage>
        <taxon>Eukaryota</taxon>
        <taxon>Sar</taxon>
        <taxon>Alveolata</taxon>
        <taxon>Ciliophora</taxon>
        <taxon>Intramacronucleata</taxon>
        <taxon>Spirotrichea</taxon>
        <taxon>Hypotrichia</taxon>
        <taxon>Euplotida</taxon>
        <taxon>Euplotidae</taxon>
        <taxon>Euplotes</taxon>
    </lineage>
</organism>
<accession>A0A7S3NEX6</accession>